<evidence type="ECO:0000313" key="10">
    <source>
        <dbReference type="EMBL" id="GGZ59072.1"/>
    </source>
</evidence>
<protein>
    <submittedName>
        <fullName evidence="10">Transporter</fullName>
    </submittedName>
</protein>
<comment type="subcellular location">
    <subcellularLocation>
        <location evidence="1">Cell outer membrane</location>
    </subcellularLocation>
</comment>
<dbReference type="GeneID" id="94369749"/>
<feature type="chain" id="PRO_5045085182" evidence="9">
    <location>
        <begin position="20"/>
        <end position="474"/>
    </location>
</feature>
<proteinExistence type="inferred from homology"/>
<keyword evidence="9" id="KW-0732">Signal</keyword>
<keyword evidence="4" id="KW-1134">Transmembrane beta strand</keyword>
<keyword evidence="8" id="KW-0175">Coiled coil</keyword>
<accession>A0ABQ3BVH3</accession>
<feature type="signal peptide" evidence="9">
    <location>
        <begin position="1"/>
        <end position="19"/>
    </location>
</feature>
<dbReference type="PANTHER" id="PTHR30026">
    <property type="entry name" value="OUTER MEMBRANE PROTEIN TOLC"/>
    <property type="match status" value="1"/>
</dbReference>
<evidence type="ECO:0000256" key="1">
    <source>
        <dbReference type="ARBA" id="ARBA00004442"/>
    </source>
</evidence>
<keyword evidence="11" id="KW-1185">Reference proteome</keyword>
<evidence type="ECO:0000256" key="5">
    <source>
        <dbReference type="ARBA" id="ARBA00022692"/>
    </source>
</evidence>
<dbReference type="EMBL" id="BMWY01000005">
    <property type="protein sequence ID" value="GGZ59072.1"/>
    <property type="molecule type" value="Genomic_DNA"/>
</dbReference>
<comment type="caution">
    <text evidence="10">The sequence shown here is derived from an EMBL/GenBank/DDBJ whole genome shotgun (WGS) entry which is preliminary data.</text>
</comment>
<evidence type="ECO:0000256" key="9">
    <source>
        <dbReference type="SAM" id="SignalP"/>
    </source>
</evidence>
<keyword evidence="3" id="KW-0813">Transport</keyword>
<dbReference type="RefSeq" id="WP_027884625.1">
    <property type="nucleotide sequence ID" value="NZ_BMWY01000005.1"/>
</dbReference>
<evidence type="ECO:0000256" key="2">
    <source>
        <dbReference type="ARBA" id="ARBA00007613"/>
    </source>
</evidence>
<evidence type="ECO:0000313" key="11">
    <source>
        <dbReference type="Proteomes" id="UP000615593"/>
    </source>
</evidence>
<dbReference type="PANTHER" id="PTHR30026:SF20">
    <property type="entry name" value="OUTER MEMBRANE PROTEIN TOLC"/>
    <property type="match status" value="1"/>
</dbReference>
<dbReference type="InterPro" id="IPR003423">
    <property type="entry name" value="OMP_efflux"/>
</dbReference>
<evidence type="ECO:0000256" key="7">
    <source>
        <dbReference type="ARBA" id="ARBA00023237"/>
    </source>
</evidence>
<gene>
    <name evidence="10" type="ORF">GCM10008088_20860</name>
</gene>
<organism evidence="10 11">
    <name type="scientific">Mesonia mobilis</name>
    <dbReference type="NCBI Taxonomy" id="369791"/>
    <lineage>
        <taxon>Bacteria</taxon>
        <taxon>Pseudomonadati</taxon>
        <taxon>Bacteroidota</taxon>
        <taxon>Flavobacteriia</taxon>
        <taxon>Flavobacteriales</taxon>
        <taxon>Flavobacteriaceae</taxon>
        <taxon>Mesonia</taxon>
    </lineage>
</organism>
<comment type="similarity">
    <text evidence="2">Belongs to the outer membrane factor (OMF) (TC 1.B.17) family.</text>
</comment>
<dbReference type="Gene3D" id="1.20.1600.10">
    <property type="entry name" value="Outer membrane efflux proteins (OEP)"/>
    <property type="match status" value="1"/>
</dbReference>
<dbReference type="SUPFAM" id="SSF56954">
    <property type="entry name" value="Outer membrane efflux proteins (OEP)"/>
    <property type="match status" value="1"/>
</dbReference>
<dbReference type="Pfam" id="PF02321">
    <property type="entry name" value="OEP"/>
    <property type="match status" value="1"/>
</dbReference>
<evidence type="ECO:0000256" key="4">
    <source>
        <dbReference type="ARBA" id="ARBA00022452"/>
    </source>
</evidence>
<name>A0ABQ3BVH3_9FLAO</name>
<keyword evidence="5" id="KW-0812">Transmembrane</keyword>
<evidence type="ECO:0000256" key="3">
    <source>
        <dbReference type="ARBA" id="ARBA00022448"/>
    </source>
</evidence>
<evidence type="ECO:0000256" key="8">
    <source>
        <dbReference type="SAM" id="Coils"/>
    </source>
</evidence>
<keyword evidence="6" id="KW-0472">Membrane</keyword>
<evidence type="ECO:0000256" key="6">
    <source>
        <dbReference type="ARBA" id="ARBA00023136"/>
    </source>
</evidence>
<reference evidence="11" key="1">
    <citation type="journal article" date="2019" name="Int. J. Syst. Evol. Microbiol.">
        <title>The Global Catalogue of Microorganisms (GCM) 10K type strain sequencing project: providing services to taxonomists for standard genome sequencing and annotation.</title>
        <authorList>
            <consortium name="The Broad Institute Genomics Platform"/>
            <consortium name="The Broad Institute Genome Sequencing Center for Infectious Disease"/>
            <person name="Wu L."/>
            <person name="Ma J."/>
        </authorList>
    </citation>
    <scope>NUCLEOTIDE SEQUENCE [LARGE SCALE GENOMIC DNA]</scope>
    <source>
        <strain evidence="11">KCTC 12708</strain>
    </source>
</reference>
<keyword evidence="7" id="KW-0998">Cell outer membrane</keyword>
<dbReference type="InterPro" id="IPR051906">
    <property type="entry name" value="TolC-like"/>
</dbReference>
<feature type="coiled-coil region" evidence="8">
    <location>
        <begin position="386"/>
        <end position="413"/>
    </location>
</feature>
<dbReference type="Proteomes" id="UP000615593">
    <property type="component" value="Unassembled WGS sequence"/>
</dbReference>
<sequence>MKKFIYLCIAFVLPLSIFAQEDEALIADETITQEENIFSLEEFLAMVKKHHPVVAQANLKISEAEAKLLKARGAFDPKLEGGMKEKNYHGTEYYSLWNGSFKVPMWYGIDLKADYEQNDGYYLNGQNTTPEDGIFSVGVSVRVLRGLLYNERMNAVKQGKILQNQNELERDILVNSILAEATKAYADWKLYYENREVYADFVENAEIRFNGISRSSELGETRAIDTVETKIFLRNRKLDLEQASLKLQKAKLNLSNYLWIDEIPVELEDQLIPQITEESILNNLGIDNFLGNAEDLSDHPELRSLEYDLQSYDLDIRLRKNNLLPTVDVEYNFLTEEPDEPTYLNTHDYKAGVKVKFPIFLRKERGDLRLARVKRENTEYKFDQKEWNLKNKIRATEREIISLQDQLEIIENIVIESGIMVASEKRLFEVGESSIFLINSRENKLIDSQLKQNKIQNDYFKAAAKLFENLRLNL</sequence>